<feature type="chain" id="PRO_5008048927" description="Porin" evidence="1">
    <location>
        <begin position="34"/>
        <end position="382"/>
    </location>
</feature>
<dbReference type="InterPro" id="IPR032638">
    <property type="entry name" value="Porin_5"/>
</dbReference>
<feature type="signal peptide" evidence="1">
    <location>
        <begin position="1"/>
        <end position="33"/>
    </location>
</feature>
<keyword evidence="3" id="KW-1185">Reference proteome</keyword>
<evidence type="ECO:0000313" key="2">
    <source>
        <dbReference type="EMBL" id="OAD19406.1"/>
    </source>
</evidence>
<name>A0A176RUL6_9GAMM</name>
<dbReference type="SUPFAM" id="SSF56935">
    <property type="entry name" value="Porins"/>
    <property type="match status" value="1"/>
</dbReference>
<accession>A0A176RUL6</accession>
<keyword evidence="1" id="KW-0732">Signal</keyword>
<proteinExistence type="predicted"/>
<dbReference type="Pfam" id="PF16930">
    <property type="entry name" value="Porin_5"/>
    <property type="match status" value="1"/>
</dbReference>
<organism evidence="2 3">
    <name type="scientific">Candidatus Thiomargarita nelsonii</name>
    <dbReference type="NCBI Taxonomy" id="1003181"/>
    <lineage>
        <taxon>Bacteria</taxon>
        <taxon>Pseudomonadati</taxon>
        <taxon>Pseudomonadota</taxon>
        <taxon>Gammaproteobacteria</taxon>
        <taxon>Thiotrichales</taxon>
        <taxon>Thiotrichaceae</taxon>
        <taxon>Thiomargarita</taxon>
    </lineage>
</organism>
<dbReference type="Proteomes" id="UP000076962">
    <property type="component" value="Unassembled WGS sequence"/>
</dbReference>
<evidence type="ECO:0008006" key="4">
    <source>
        <dbReference type="Google" id="ProtNLM"/>
    </source>
</evidence>
<comment type="caution">
    <text evidence="2">The sequence shown here is derived from an EMBL/GenBank/DDBJ whole genome shotgun (WGS) entry which is preliminary data.</text>
</comment>
<reference evidence="2 3" key="1">
    <citation type="submission" date="2016-05" db="EMBL/GenBank/DDBJ databases">
        <title>Single-cell genome of chain-forming Candidatus Thiomargarita nelsonii and comparison to other large sulfur-oxidizing bacteria.</title>
        <authorList>
            <person name="Winkel M."/>
            <person name="Salman V."/>
            <person name="Woyke T."/>
            <person name="Schulz-Vogt H."/>
            <person name="Richter M."/>
            <person name="Flood B."/>
            <person name="Bailey J."/>
            <person name="Amann R."/>
            <person name="Mussmann M."/>
        </authorList>
    </citation>
    <scope>NUCLEOTIDE SEQUENCE [LARGE SCALE GENOMIC DNA]</scope>
    <source>
        <strain evidence="2 3">THI036</strain>
    </source>
</reference>
<dbReference type="EMBL" id="LUTY01002812">
    <property type="protein sequence ID" value="OAD19406.1"/>
    <property type="molecule type" value="Genomic_DNA"/>
</dbReference>
<protein>
    <recommendedName>
        <fullName evidence="4">Porin</fullName>
    </recommendedName>
</protein>
<gene>
    <name evidence="2" type="ORF">THIOM_004962</name>
</gene>
<evidence type="ECO:0000256" key="1">
    <source>
        <dbReference type="SAM" id="SignalP"/>
    </source>
</evidence>
<sequence>MENIINKLRLASLPVLAVFLTVGTMIAPSTAQADMFSSDKFTMYGDFRLRLEADWDSQKADGTQRSDRNRARIRARVGLKSNPTDNFTFGVRLRSGSDNNHLSPHITIIDFDDNNTGDADFNFDKWFLKAKTNQLWGWVGRNSLPFWKQNEMFWDDDATPVGLAAGYKLGFGAAELALNTAYFTLPAGMHKFSGNLGLGQLVFSTKFGGNKLTAAAGFLNIDANPDDPDAGHSSLWDNNGFRDYQIWIGSLQAKAGNLTLGVDWMHNAEDYSETDPDPFTVANRDETDAYVASIIFGKTKEKGDWLLGYYYAHIETLAINSSYAQDDWGRWNPQSSNMKGHEVRMAYKHLKFLTIVGRFYLIEDITDDQDGKRFRLDFNYKF</sequence>
<evidence type="ECO:0000313" key="3">
    <source>
        <dbReference type="Proteomes" id="UP000076962"/>
    </source>
</evidence>
<dbReference type="AlphaFoldDB" id="A0A176RUL6"/>